<feature type="signal peptide" evidence="2">
    <location>
        <begin position="1"/>
        <end position="19"/>
    </location>
</feature>
<dbReference type="Proteomes" id="UP000076935">
    <property type="component" value="Unassembled WGS sequence"/>
</dbReference>
<reference evidence="3 4" key="1">
    <citation type="submission" date="2016-01" db="EMBL/GenBank/DDBJ databases">
        <title>Investigation of taxonomic status of Bacillus aminovorans.</title>
        <authorList>
            <person name="Verma A."/>
            <person name="Pal Y."/>
            <person name="Krishnamurthi S."/>
        </authorList>
    </citation>
    <scope>NUCLEOTIDE SEQUENCE [LARGE SCALE GENOMIC DNA]</scope>
    <source>
        <strain evidence="3 4">DSM 1314</strain>
    </source>
</reference>
<dbReference type="EMBL" id="LQWY01000040">
    <property type="protein sequence ID" value="OAH60360.1"/>
    <property type="molecule type" value="Genomic_DNA"/>
</dbReference>
<keyword evidence="2" id="KW-0732">Signal</keyword>
<proteinExistence type="predicted"/>
<dbReference type="STRING" id="29332.AWH48_01935"/>
<feature type="chain" id="PRO_5039562777" evidence="2">
    <location>
        <begin position="20"/>
        <end position="195"/>
    </location>
</feature>
<dbReference type="RefSeq" id="WP_063966152.1">
    <property type="nucleotide sequence ID" value="NZ_JBCNAN010000006.1"/>
</dbReference>
<evidence type="ECO:0000313" key="3">
    <source>
        <dbReference type="EMBL" id="OAH60360.1"/>
    </source>
</evidence>
<gene>
    <name evidence="3" type="ORF">AWH49_16800</name>
</gene>
<name>A0A177L3U5_9BACI</name>
<dbReference type="PROSITE" id="PS51257">
    <property type="entry name" value="PROKAR_LIPOPROTEIN"/>
    <property type="match status" value="1"/>
</dbReference>
<evidence type="ECO:0000256" key="2">
    <source>
        <dbReference type="SAM" id="SignalP"/>
    </source>
</evidence>
<dbReference type="Gene3D" id="1.20.120.20">
    <property type="entry name" value="Apolipoprotein"/>
    <property type="match status" value="1"/>
</dbReference>
<feature type="region of interest" description="Disordered" evidence="1">
    <location>
        <begin position="25"/>
        <end position="130"/>
    </location>
</feature>
<keyword evidence="4" id="KW-1185">Reference proteome</keyword>
<comment type="caution">
    <text evidence="3">The sequence shown here is derived from an EMBL/GenBank/DDBJ whole genome shotgun (WGS) entry which is preliminary data.</text>
</comment>
<evidence type="ECO:0000256" key="1">
    <source>
        <dbReference type="SAM" id="MobiDB-lite"/>
    </source>
</evidence>
<protein>
    <submittedName>
        <fullName evidence="3">Uncharacterized protein</fullName>
    </submittedName>
</protein>
<dbReference type="AlphaFoldDB" id="A0A177L3U5"/>
<sequence>MNKITGFIGAALLTGGVLAGCSADSENAVPEENTAEEAVTPEETEPVVEETEPAVDDAASDASKTIENAAEKVDEATQDLQENANDAADAVEQKVAEIGDAVEEAPSDAQESVDTATTPKEEPAPAVTEGKEVTGTFNGLADPHTVEIEVDGVPAAYQVDPDGEAMAKFAELTEGDSVTFVYVEKGEQLVINEVM</sequence>
<organism evidence="3 4">
    <name type="scientific">Domibacillus aminovorans</name>
    <dbReference type="NCBI Taxonomy" id="29332"/>
    <lineage>
        <taxon>Bacteria</taxon>
        <taxon>Bacillati</taxon>
        <taxon>Bacillota</taxon>
        <taxon>Bacilli</taxon>
        <taxon>Bacillales</taxon>
        <taxon>Bacillaceae</taxon>
        <taxon>Domibacillus</taxon>
    </lineage>
</organism>
<feature type="compositionally biased region" description="Acidic residues" evidence="1">
    <location>
        <begin position="33"/>
        <end position="59"/>
    </location>
</feature>
<accession>A0A177L3U5</accession>
<evidence type="ECO:0000313" key="4">
    <source>
        <dbReference type="Proteomes" id="UP000076935"/>
    </source>
</evidence>
<feature type="compositionally biased region" description="Polar residues" evidence="1">
    <location>
        <begin position="109"/>
        <end position="118"/>
    </location>
</feature>